<dbReference type="EMBL" id="JAAGAX010000018">
    <property type="protein sequence ID" value="KAF2284001.1"/>
    <property type="molecule type" value="Genomic_DNA"/>
</dbReference>
<dbReference type="PANTHER" id="PTHR47723:SF19">
    <property type="entry name" value="POLYNUCLEOTIDYL TRANSFERASE, RIBONUCLEASE H-LIKE SUPERFAMILY PROTEIN"/>
    <property type="match status" value="1"/>
</dbReference>
<organism evidence="1 2">
    <name type="scientific">Hevea brasiliensis</name>
    <name type="common">Para rubber tree</name>
    <name type="synonym">Siphonia brasiliensis</name>
    <dbReference type="NCBI Taxonomy" id="3981"/>
    <lineage>
        <taxon>Eukaryota</taxon>
        <taxon>Viridiplantae</taxon>
        <taxon>Streptophyta</taxon>
        <taxon>Embryophyta</taxon>
        <taxon>Tracheophyta</taxon>
        <taxon>Spermatophyta</taxon>
        <taxon>Magnoliopsida</taxon>
        <taxon>eudicotyledons</taxon>
        <taxon>Gunneridae</taxon>
        <taxon>Pentapetalae</taxon>
        <taxon>rosids</taxon>
        <taxon>fabids</taxon>
        <taxon>Malpighiales</taxon>
        <taxon>Euphorbiaceae</taxon>
        <taxon>Crotonoideae</taxon>
        <taxon>Micrandreae</taxon>
        <taxon>Hevea</taxon>
    </lineage>
</organism>
<name>A0A6A6K5D4_HEVBR</name>
<proteinExistence type="predicted"/>
<dbReference type="PANTHER" id="PTHR47723">
    <property type="entry name" value="OS05G0353850 PROTEIN"/>
    <property type="match status" value="1"/>
</dbReference>
<dbReference type="AlphaFoldDB" id="A0A6A6K5D4"/>
<protein>
    <recommendedName>
        <fullName evidence="3">Reverse transcriptase zinc-binding domain-containing protein</fullName>
    </recommendedName>
</protein>
<dbReference type="Proteomes" id="UP000467840">
    <property type="component" value="Chromosome 12"/>
</dbReference>
<evidence type="ECO:0000313" key="1">
    <source>
        <dbReference type="EMBL" id="KAF2284001.1"/>
    </source>
</evidence>
<reference evidence="1 2" key="1">
    <citation type="journal article" date="2020" name="Mol. Plant">
        <title>The Chromosome-Based Rubber Tree Genome Provides New Insights into Spurge Genome Evolution and Rubber Biosynthesis.</title>
        <authorList>
            <person name="Liu J."/>
            <person name="Shi C."/>
            <person name="Shi C.C."/>
            <person name="Li W."/>
            <person name="Zhang Q.J."/>
            <person name="Zhang Y."/>
            <person name="Li K."/>
            <person name="Lu H.F."/>
            <person name="Shi C."/>
            <person name="Zhu S.T."/>
            <person name="Xiao Z.Y."/>
            <person name="Nan H."/>
            <person name="Yue Y."/>
            <person name="Zhu X.G."/>
            <person name="Wu Y."/>
            <person name="Hong X.N."/>
            <person name="Fan G.Y."/>
            <person name="Tong Y."/>
            <person name="Zhang D."/>
            <person name="Mao C.L."/>
            <person name="Liu Y.L."/>
            <person name="Hao S.J."/>
            <person name="Liu W.Q."/>
            <person name="Lv M.Q."/>
            <person name="Zhang H.B."/>
            <person name="Liu Y."/>
            <person name="Hu-Tang G.R."/>
            <person name="Wang J.P."/>
            <person name="Wang J.H."/>
            <person name="Sun Y.H."/>
            <person name="Ni S.B."/>
            <person name="Chen W.B."/>
            <person name="Zhang X.C."/>
            <person name="Jiao Y.N."/>
            <person name="Eichler E.E."/>
            <person name="Li G.H."/>
            <person name="Liu X."/>
            <person name="Gao L.Z."/>
        </authorList>
    </citation>
    <scope>NUCLEOTIDE SEQUENCE [LARGE SCALE GENOMIC DNA]</scope>
    <source>
        <strain evidence="2">cv. GT1</strain>
        <tissue evidence="1">Leaf</tissue>
    </source>
</reference>
<keyword evidence="2" id="KW-1185">Reference proteome</keyword>
<gene>
    <name evidence="1" type="ORF">GH714_017892</name>
</gene>
<evidence type="ECO:0008006" key="3">
    <source>
        <dbReference type="Google" id="ProtNLM"/>
    </source>
</evidence>
<sequence length="139" mass="15779">MTAVCDICSVGEESILHVLRDCSVARVIWDKVTPSDKREIKEFSLMRMFRWKDVFHFISVQVRDFMKALILRKVSGKCLPDKEVRHIISWEPPADGWEKLNVDGAVKGAYKHAYVGGLIRNSQGRWCASFASFVGSCSV</sequence>
<evidence type="ECO:0000313" key="2">
    <source>
        <dbReference type="Proteomes" id="UP000467840"/>
    </source>
</evidence>
<accession>A0A6A6K5D4</accession>
<dbReference type="InterPro" id="IPR053151">
    <property type="entry name" value="RNase_H-like"/>
</dbReference>
<comment type="caution">
    <text evidence="1">The sequence shown here is derived from an EMBL/GenBank/DDBJ whole genome shotgun (WGS) entry which is preliminary data.</text>
</comment>